<protein>
    <submittedName>
        <fullName evidence="8">Glycoside hydrolase family 43</fullName>
    </submittedName>
</protein>
<evidence type="ECO:0000256" key="2">
    <source>
        <dbReference type="ARBA" id="ARBA00022801"/>
    </source>
</evidence>
<accession>A0A5M8Q4G2</accession>
<dbReference type="PANTHER" id="PTHR42812">
    <property type="entry name" value="BETA-XYLOSIDASE"/>
    <property type="match status" value="1"/>
</dbReference>
<evidence type="ECO:0000256" key="7">
    <source>
        <dbReference type="SAM" id="SignalP"/>
    </source>
</evidence>
<evidence type="ECO:0000256" key="6">
    <source>
        <dbReference type="RuleBase" id="RU361187"/>
    </source>
</evidence>
<comment type="similarity">
    <text evidence="1 6">Belongs to the glycosyl hydrolase 43 family.</text>
</comment>
<proteinExistence type="inferred from homology"/>
<feature type="active site" description="Proton donor" evidence="4">
    <location>
        <position position="220"/>
    </location>
</feature>
<evidence type="ECO:0000256" key="3">
    <source>
        <dbReference type="ARBA" id="ARBA00023295"/>
    </source>
</evidence>
<dbReference type="OrthoDB" id="3879658at2759"/>
<dbReference type="Proteomes" id="UP000324767">
    <property type="component" value="Unassembled WGS sequence"/>
</dbReference>
<feature type="active site" description="Proton acceptor" evidence="4">
    <location>
        <position position="38"/>
    </location>
</feature>
<evidence type="ECO:0000256" key="4">
    <source>
        <dbReference type="PIRSR" id="PIRSR606710-1"/>
    </source>
</evidence>
<dbReference type="AlphaFoldDB" id="A0A5M8Q4G2"/>
<name>A0A5M8Q4G2_9LECA</name>
<dbReference type="InterPro" id="IPR051795">
    <property type="entry name" value="Glycosyl_Hydrlase_43"/>
</dbReference>
<feature type="chain" id="PRO_5024318090" evidence="7">
    <location>
        <begin position="19"/>
        <end position="322"/>
    </location>
</feature>
<dbReference type="SUPFAM" id="SSF75005">
    <property type="entry name" value="Arabinanase/levansucrase/invertase"/>
    <property type="match status" value="1"/>
</dbReference>
<sequence>MLLQSLFLSLVLTPFSLSTPLTKRAFSNGPAITSAFPDPAFIQVDGTYYAFATTDGKSNIPTATSPDFNTWTLTGQDALPTIPNWSTGNTWAPSVSRLADGTFLMYFAATTSQDTSKHCVGTATSSTVEGPYTASNTIFACPLAQGGAIDPSGFTDSDGTLYVTYKIDGNSLGGGGTCGNGDGSHSTPLMLQPVGADGVTPSGPAVQILDRDTADGPLVEAPYIILVNGTYVLFFSSNCYSGPLYDTSYATASAVRGPYTKASTPLLQSGDDGGALYSPGGASVDPAGTRMVFHADEVQGDDAVRQMWTAGIVVEGTTVRIS</sequence>
<dbReference type="GO" id="GO:0005975">
    <property type="term" value="P:carbohydrate metabolic process"/>
    <property type="evidence" value="ECO:0007669"/>
    <property type="project" value="InterPro"/>
</dbReference>
<dbReference type="InterPro" id="IPR023296">
    <property type="entry name" value="Glyco_hydro_beta-prop_sf"/>
</dbReference>
<dbReference type="InterPro" id="IPR006710">
    <property type="entry name" value="Glyco_hydro_43"/>
</dbReference>
<dbReference type="Pfam" id="PF04616">
    <property type="entry name" value="Glyco_hydro_43"/>
    <property type="match status" value="1"/>
</dbReference>
<evidence type="ECO:0000256" key="1">
    <source>
        <dbReference type="ARBA" id="ARBA00009865"/>
    </source>
</evidence>
<reference evidence="8 9" key="1">
    <citation type="submission" date="2019-09" db="EMBL/GenBank/DDBJ databases">
        <title>The hologenome of the rock-dwelling lichen Lasallia pustulata.</title>
        <authorList>
            <person name="Greshake Tzovaras B."/>
            <person name="Segers F."/>
            <person name="Bicker A."/>
            <person name="Dal Grande F."/>
            <person name="Otte J."/>
            <person name="Hankeln T."/>
            <person name="Schmitt I."/>
            <person name="Ebersberger I."/>
        </authorList>
    </citation>
    <scope>NUCLEOTIDE SEQUENCE [LARGE SCALE GENOMIC DNA]</scope>
    <source>
        <strain evidence="8">A1-1</strain>
    </source>
</reference>
<feature type="site" description="Important for catalytic activity, responsible for pKa modulation of the active site Glu and correct orientation of both the proton donor and substrate" evidence="5">
    <location>
        <position position="150"/>
    </location>
</feature>
<dbReference type="GO" id="GO:0004553">
    <property type="term" value="F:hydrolase activity, hydrolyzing O-glycosyl compounds"/>
    <property type="evidence" value="ECO:0007669"/>
    <property type="project" value="InterPro"/>
</dbReference>
<organism evidence="8 9">
    <name type="scientific">Lasallia pustulata</name>
    <dbReference type="NCBI Taxonomy" id="136370"/>
    <lineage>
        <taxon>Eukaryota</taxon>
        <taxon>Fungi</taxon>
        <taxon>Dikarya</taxon>
        <taxon>Ascomycota</taxon>
        <taxon>Pezizomycotina</taxon>
        <taxon>Lecanoromycetes</taxon>
        <taxon>OSLEUM clade</taxon>
        <taxon>Umbilicariomycetidae</taxon>
        <taxon>Umbilicariales</taxon>
        <taxon>Umbilicariaceae</taxon>
        <taxon>Lasallia</taxon>
    </lineage>
</organism>
<dbReference type="CDD" id="cd08999">
    <property type="entry name" value="GH43_ABN-like"/>
    <property type="match status" value="1"/>
</dbReference>
<feature type="signal peptide" evidence="7">
    <location>
        <begin position="1"/>
        <end position="18"/>
    </location>
</feature>
<keyword evidence="7" id="KW-0732">Signal</keyword>
<evidence type="ECO:0000256" key="5">
    <source>
        <dbReference type="PIRSR" id="PIRSR606710-2"/>
    </source>
</evidence>
<dbReference type="Gene3D" id="2.115.10.20">
    <property type="entry name" value="Glycosyl hydrolase domain, family 43"/>
    <property type="match status" value="1"/>
</dbReference>
<comment type="caution">
    <text evidence="8">The sequence shown here is derived from an EMBL/GenBank/DDBJ whole genome shotgun (WGS) entry which is preliminary data.</text>
</comment>
<keyword evidence="3 6" id="KW-0326">Glycosidase</keyword>
<gene>
    <name evidence="8" type="ORF">FRX48_00802</name>
</gene>
<keyword evidence="2 6" id="KW-0378">Hydrolase</keyword>
<dbReference type="EMBL" id="VXIT01000001">
    <property type="protein sequence ID" value="KAA6416083.1"/>
    <property type="molecule type" value="Genomic_DNA"/>
</dbReference>
<evidence type="ECO:0000313" key="8">
    <source>
        <dbReference type="EMBL" id="KAA6416083.1"/>
    </source>
</evidence>
<dbReference type="PANTHER" id="PTHR42812:SF5">
    <property type="entry name" value="ENDO-ARABINASE"/>
    <property type="match status" value="1"/>
</dbReference>
<evidence type="ECO:0000313" key="9">
    <source>
        <dbReference type="Proteomes" id="UP000324767"/>
    </source>
</evidence>